<dbReference type="PIRSF" id="PIRSF000390">
    <property type="entry name" value="PLP_StrS"/>
    <property type="match status" value="1"/>
</dbReference>
<dbReference type="PANTHER" id="PTHR30244:SF34">
    <property type="entry name" value="DTDP-4-AMINO-4,6-DIDEOXYGALACTOSE TRANSAMINASE"/>
    <property type="match status" value="1"/>
</dbReference>
<sequence>MTAPYAATEPAPSPVAYTRPSITELEVSYATDAARNGWGPRCYDYIKRLEAGFAEHLEVAHATATSSCTGAMQLGLAALGIGAGDEVILADTNWIATAAPLVHLGATPVFVDILADSWCIDPSAAEQAITDRTKAIVATHLYGSMCDMDALQALCRRYGIALIEDAAEAIGSAWRGRKAGSMGTFGVFSFHGTKTMTTGEGGMIATRDPELHSRISQLADHGRDPGEPRQFHPTITGYKFKMANVQAAIGCAQLERIDDLIAGKRRVMARYRDLLSGCAGLTLNTEPAGTQNGYWMPNVVFDRDLGITREKLLAAFKAEKIDARVFFWPLSSLPMFESQPQNINAWDIPERAVNLPSFHDMDAATQERVCAVIEGLLPA</sequence>
<evidence type="ECO:0000313" key="3">
    <source>
        <dbReference type="EMBL" id="MBW3097508.1"/>
    </source>
</evidence>
<reference evidence="3" key="1">
    <citation type="submission" date="2021-07" db="EMBL/GenBank/DDBJ databases">
        <title>Pseudohoeflea marina sp. nov. a polyhydroxyalcanoate-producing bacterium.</title>
        <authorList>
            <person name="Zheng W."/>
            <person name="Yu S."/>
            <person name="Huang Y."/>
        </authorList>
    </citation>
    <scope>NUCLEOTIDE SEQUENCE</scope>
    <source>
        <strain evidence="3">DP4N28-3</strain>
    </source>
</reference>
<keyword evidence="4" id="KW-1185">Reference proteome</keyword>
<dbReference type="CDD" id="cd00616">
    <property type="entry name" value="AHBA_syn"/>
    <property type="match status" value="1"/>
</dbReference>
<comment type="similarity">
    <text evidence="1 2">Belongs to the DegT/DnrJ/EryC1 family.</text>
</comment>
<keyword evidence="3" id="KW-0808">Transferase</keyword>
<gene>
    <name evidence="3" type="ORF">KY465_09470</name>
</gene>
<proteinExistence type="inferred from homology"/>
<dbReference type="Pfam" id="PF01041">
    <property type="entry name" value="DegT_DnrJ_EryC1"/>
    <property type="match status" value="1"/>
</dbReference>
<accession>A0ABS6WNH2</accession>
<keyword evidence="3" id="KW-0032">Aminotransferase</keyword>
<name>A0ABS6WNH2_9HYPH</name>
<dbReference type="PANTHER" id="PTHR30244">
    <property type="entry name" value="TRANSAMINASE"/>
    <property type="match status" value="1"/>
</dbReference>
<protein>
    <submittedName>
        <fullName evidence="3">DegT/DnrJ/EryC1/StrS family aminotransferase</fullName>
    </submittedName>
</protein>
<evidence type="ECO:0000256" key="1">
    <source>
        <dbReference type="ARBA" id="ARBA00037999"/>
    </source>
</evidence>
<evidence type="ECO:0000256" key="2">
    <source>
        <dbReference type="RuleBase" id="RU004508"/>
    </source>
</evidence>
<dbReference type="InterPro" id="IPR000653">
    <property type="entry name" value="DegT/StrS_aminotransferase"/>
</dbReference>
<dbReference type="RefSeq" id="WP_219201411.1">
    <property type="nucleotide sequence ID" value="NZ_JAHWQX010000002.1"/>
</dbReference>
<comment type="caution">
    <text evidence="3">The sequence shown here is derived from an EMBL/GenBank/DDBJ whole genome shotgun (WGS) entry which is preliminary data.</text>
</comment>
<dbReference type="Proteomes" id="UP001430804">
    <property type="component" value="Unassembled WGS sequence"/>
</dbReference>
<keyword evidence="2" id="KW-0663">Pyridoxal phosphate</keyword>
<organism evidence="3 4">
    <name type="scientific">Pseudohoeflea coraliihabitans</name>
    <dbReference type="NCBI Taxonomy" id="2860393"/>
    <lineage>
        <taxon>Bacteria</taxon>
        <taxon>Pseudomonadati</taxon>
        <taxon>Pseudomonadota</taxon>
        <taxon>Alphaproteobacteria</taxon>
        <taxon>Hyphomicrobiales</taxon>
        <taxon>Rhizobiaceae</taxon>
        <taxon>Pseudohoeflea</taxon>
    </lineage>
</organism>
<evidence type="ECO:0000313" key="4">
    <source>
        <dbReference type="Proteomes" id="UP001430804"/>
    </source>
</evidence>
<dbReference type="GO" id="GO:0008483">
    <property type="term" value="F:transaminase activity"/>
    <property type="evidence" value="ECO:0007669"/>
    <property type="project" value="UniProtKB-KW"/>
</dbReference>
<dbReference type="EMBL" id="JAHWQX010000002">
    <property type="protein sequence ID" value="MBW3097508.1"/>
    <property type="molecule type" value="Genomic_DNA"/>
</dbReference>